<dbReference type="PANTHER" id="PTHR18964">
    <property type="entry name" value="ROK (REPRESSOR, ORF, KINASE) FAMILY"/>
    <property type="match status" value="1"/>
</dbReference>
<dbReference type="EMBL" id="LGGX01000038">
    <property type="protein sequence ID" value="KUK85862.1"/>
    <property type="molecule type" value="Genomic_DNA"/>
</dbReference>
<dbReference type="InterPro" id="IPR000600">
    <property type="entry name" value="ROK"/>
</dbReference>
<dbReference type="InterPro" id="IPR049874">
    <property type="entry name" value="ROK_cs"/>
</dbReference>
<keyword evidence="2" id="KW-0418">Kinase</keyword>
<comment type="caution">
    <text evidence="2">The sequence shown here is derived from an EMBL/GenBank/DDBJ whole genome shotgun (WGS) entry which is preliminary data.</text>
</comment>
<dbReference type="Gene3D" id="3.30.420.40">
    <property type="match status" value="2"/>
</dbReference>
<dbReference type="PROSITE" id="PS01125">
    <property type="entry name" value="ROK"/>
    <property type="match status" value="1"/>
</dbReference>
<organism evidence="2 3">
    <name type="scientific">candidate division TA06 bacterium 34_109</name>
    <dbReference type="NCBI Taxonomy" id="1635277"/>
    <lineage>
        <taxon>Bacteria</taxon>
        <taxon>Bacteria division TA06</taxon>
    </lineage>
</organism>
<dbReference type="Proteomes" id="UP000053467">
    <property type="component" value="Unassembled WGS sequence"/>
</dbReference>
<evidence type="ECO:0000313" key="3">
    <source>
        <dbReference type="Proteomes" id="UP000053467"/>
    </source>
</evidence>
<evidence type="ECO:0000313" key="2">
    <source>
        <dbReference type="EMBL" id="KUK85862.1"/>
    </source>
</evidence>
<proteinExistence type="inferred from homology"/>
<dbReference type="PANTHER" id="PTHR18964:SF149">
    <property type="entry name" value="BIFUNCTIONAL UDP-N-ACETYLGLUCOSAMINE 2-EPIMERASE_N-ACETYLMANNOSAMINE KINASE"/>
    <property type="match status" value="1"/>
</dbReference>
<dbReference type="InterPro" id="IPR043129">
    <property type="entry name" value="ATPase_NBD"/>
</dbReference>
<protein>
    <submittedName>
        <fullName evidence="2">N-acylmannosamine kinase</fullName>
        <ecNumber evidence="2">2.7.1.2</ecNumber>
    </submittedName>
</protein>
<comment type="similarity">
    <text evidence="1">Belongs to the ROK (NagC/XylR) family.</text>
</comment>
<sequence length="331" mass="35731">MNRVKSKYLKGKEKFAIGIDLGGTNIKIALVSKAGAIRNYLKIPTNTQQGKEATITRIKQGIYQIISQSNLETRSISGIGIGAPGPLDFQKGIIHFAPNLPGWEEVPLAEIIKEEFKIAVKVENDANVAAWGEKTFGIAQGVDELVCLTLGTGIGGGLIIGGKIYHGKNNVAGEAGHIVVNKDGPLCNCGNFGCLEAYSSASGIKNRVSRRIKELKISDPSIFYQNNFDQISLVKIFEQAREGNPIVKDIVEEAIEYLGIGITTLVNLLNPEMVVLVGGITNEGDKLLNPVKDIVFHRAMRYHVADLKIVFGKLGEYAGVAGAAALLWDFD</sequence>
<dbReference type="SUPFAM" id="SSF53067">
    <property type="entry name" value="Actin-like ATPase domain"/>
    <property type="match status" value="1"/>
</dbReference>
<accession>A0A101HYR8</accession>
<dbReference type="EC" id="2.7.1.2" evidence="2"/>
<name>A0A101HYR8_UNCT6</name>
<dbReference type="GO" id="GO:0004340">
    <property type="term" value="F:glucokinase activity"/>
    <property type="evidence" value="ECO:0007669"/>
    <property type="project" value="UniProtKB-EC"/>
</dbReference>
<dbReference type="Pfam" id="PF00480">
    <property type="entry name" value="ROK"/>
    <property type="match status" value="1"/>
</dbReference>
<reference evidence="3" key="1">
    <citation type="journal article" date="2015" name="MBio">
        <title>Genome-Resolved Metagenomic Analysis Reveals Roles for Candidate Phyla and Other Microbial Community Members in Biogeochemical Transformations in Oil Reservoirs.</title>
        <authorList>
            <person name="Hu P."/>
            <person name="Tom L."/>
            <person name="Singh A."/>
            <person name="Thomas B.C."/>
            <person name="Baker B.J."/>
            <person name="Piceno Y.M."/>
            <person name="Andersen G.L."/>
            <person name="Banfield J.F."/>
        </authorList>
    </citation>
    <scope>NUCLEOTIDE SEQUENCE [LARGE SCALE GENOMIC DNA]</scope>
</reference>
<gene>
    <name evidence="2" type="ORF">XE03_1849</name>
</gene>
<keyword evidence="2" id="KW-0808">Transferase</keyword>
<evidence type="ECO:0000256" key="1">
    <source>
        <dbReference type="ARBA" id="ARBA00006479"/>
    </source>
</evidence>
<dbReference type="AlphaFoldDB" id="A0A101HYR8"/>